<comment type="caution">
    <text evidence="3">The sequence shown here is derived from an EMBL/GenBank/DDBJ whole genome shotgun (WGS) entry which is preliminary data.</text>
</comment>
<evidence type="ECO:0000313" key="3">
    <source>
        <dbReference type="EMBL" id="GAA3795943.1"/>
    </source>
</evidence>
<accession>A0ABP7HLA1</accession>
<name>A0ABP7HLA1_9ACTN</name>
<keyword evidence="4" id="KW-1185">Reference proteome</keyword>
<dbReference type="InterPro" id="IPR013538">
    <property type="entry name" value="ASHA1/2-like_C"/>
</dbReference>
<feature type="domain" description="Activator of Hsp90 ATPase homologue 1/2-like C-terminal" evidence="2">
    <location>
        <begin position="11"/>
        <end position="151"/>
    </location>
</feature>
<proteinExistence type="inferred from homology"/>
<evidence type="ECO:0000259" key="2">
    <source>
        <dbReference type="Pfam" id="PF08327"/>
    </source>
</evidence>
<dbReference type="EMBL" id="BAAAZR010000002">
    <property type="protein sequence ID" value="GAA3795943.1"/>
    <property type="molecule type" value="Genomic_DNA"/>
</dbReference>
<protein>
    <submittedName>
        <fullName evidence="3">SRPBCC domain-containing protein</fullName>
    </submittedName>
</protein>
<reference evidence="4" key="1">
    <citation type="journal article" date="2019" name="Int. J. Syst. Evol. Microbiol.">
        <title>The Global Catalogue of Microorganisms (GCM) 10K type strain sequencing project: providing services to taxonomists for standard genome sequencing and annotation.</title>
        <authorList>
            <consortium name="The Broad Institute Genomics Platform"/>
            <consortium name="The Broad Institute Genome Sequencing Center for Infectious Disease"/>
            <person name="Wu L."/>
            <person name="Ma J."/>
        </authorList>
    </citation>
    <scope>NUCLEOTIDE SEQUENCE [LARGE SCALE GENOMIC DNA]</scope>
    <source>
        <strain evidence="4">JCM 16908</strain>
    </source>
</reference>
<organism evidence="3 4">
    <name type="scientific">Sphaerisporangium flaviroseum</name>
    <dbReference type="NCBI Taxonomy" id="509199"/>
    <lineage>
        <taxon>Bacteria</taxon>
        <taxon>Bacillati</taxon>
        <taxon>Actinomycetota</taxon>
        <taxon>Actinomycetes</taxon>
        <taxon>Streptosporangiales</taxon>
        <taxon>Streptosporangiaceae</taxon>
        <taxon>Sphaerisporangium</taxon>
    </lineage>
</organism>
<gene>
    <name evidence="3" type="ORF">GCM10022226_14130</name>
</gene>
<dbReference type="Gene3D" id="3.30.530.20">
    <property type="match status" value="1"/>
</dbReference>
<dbReference type="Pfam" id="PF08327">
    <property type="entry name" value="AHSA1"/>
    <property type="match status" value="1"/>
</dbReference>
<evidence type="ECO:0000256" key="1">
    <source>
        <dbReference type="ARBA" id="ARBA00006817"/>
    </source>
</evidence>
<sequence length="154" mass="16715">MSDIAISRTFDASRETVWKTWTEPERFAAWWGGEGFTTPVDTVSMDVRPGGIWKATMVADDGSAEYPFLGIYTEVTEPEKLVFAFLDAADPEAEAKAKAAEVAADELVVITFTDLGGKTEMVFSQTGTPEDKVEEAEAGWGGFLDALVQHLAKA</sequence>
<dbReference type="SUPFAM" id="SSF55961">
    <property type="entry name" value="Bet v1-like"/>
    <property type="match status" value="1"/>
</dbReference>
<dbReference type="InterPro" id="IPR023393">
    <property type="entry name" value="START-like_dom_sf"/>
</dbReference>
<comment type="similarity">
    <text evidence="1">Belongs to the AHA1 family.</text>
</comment>
<evidence type="ECO:0000313" key="4">
    <source>
        <dbReference type="Proteomes" id="UP001500888"/>
    </source>
</evidence>
<dbReference type="RefSeq" id="WP_344935737.1">
    <property type="nucleotide sequence ID" value="NZ_BAAAZR010000002.1"/>
</dbReference>
<dbReference type="Proteomes" id="UP001500888">
    <property type="component" value="Unassembled WGS sequence"/>
</dbReference>